<feature type="compositionally biased region" description="Basic residues" evidence="4">
    <location>
        <begin position="255"/>
        <end position="264"/>
    </location>
</feature>
<evidence type="ECO:0000313" key="5">
    <source>
        <dbReference type="EMBL" id="KXT08417.1"/>
    </source>
</evidence>
<dbReference type="STRING" id="113226.A0A139I167"/>
<dbReference type="OrthoDB" id="432645at2759"/>
<accession>A0A139I167</accession>
<proteinExistence type="inferred from homology"/>
<feature type="region of interest" description="Disordered" evidence="4">
    <location>
        <begin position="238"/>
        <end position="264"/>
    </location>
</feature>
<dbReference type="InterPro" id="IPR008991">
    <property type="entry name" value="Translation_prot_SH3-like_sf"/>
</dbReference>
<dbReference type="PANTHER" id="PTHR15680:SF9">
    <property type="entry name" value="LARGE RIBOSOMAL SUBUNIT PROTEIN BL19M"/>
    <property type="match status" value="1"/>
</dbReference>
<reference evidence="5 6" key="1">
    <citation type="submission" date="2015-07" db="EMBL/GenBank/DDBJ databases">
        <title>Comparative genomics of the Sigatoka disease complex on banana suggests a link between parallel evolutionary changes in Pseudocercospora fijiensis and Pseudocercospora eumusae and increased virulence on the banana host.</title>
        <authorList>
            <person name="Chang T.-C."/>
            <person name="Salvucci A."/>
            <person name="Crous P.W."/>
            <person name="Stergiopoulos I."/>
        </authorList>
    </citation>
    <scope>NUCLEOTIDE SEQUENCE [LARGE SCALE GENOMIC DNA]</scope>
    <source>
        <strain evidence="5 6">CBS 116634</strain>
    </source>
</reference>
<dbReference type="PANTHER" id="PTHR15680">
    <property type="entry name" value="RIBOSOMAL PROTEIN L19"/>
    <property type="match status" value="1"/>
</dbReference>
<evidence type="ECO:0008006" key="7">
    <source>
        <dbReference type="Google" id="ProtNLM"/>
    </source>
</evidence>
<dbReference type="AlphaFoldDB" id="A0A139I167"/>
<dbReference type="GO" id="GO:0006412">
    <property type="term" value="P:translation"/>
    <property type="evidence" value="ECO:0007669"/>
    <property type="project" value="InterPro"/>
</dbReference>
<protein>
    <recommendedName>
        <fullName evidence="7">KOW domain-containing protein</fullName>
    </recommendedName>
</protein>
<organism evidence="5 6">
    <name type="scientific">Pseudocercospora musae</name>
    <dbReference type="NCBI Taxonomy" id="113226"/>
    <lineage>
        <taxon>Eukaryota</taxon>
        <taxon>Fungi</taxon>
        <taxon>Dikarya</taxon>
        <taxon>Ascomycota</taxon>
        <taxon>Pezizomycotina</taxon>
        <taxon>Dothideomycetes</taxon>
        <taxon>Dothideomycetidae</taxon>
        <taxon>Mycosphaerellales</taxon>
        <taxon>Mycosphaerellaceae</taxon>
        <taxon>Pseudocercospora</taxon>
    </lineage>
</organism>
<dbReference type="Pfam" id="PF01245">
    <property type="entry name" value="Ribosomal_L19"/>
    <property type="match status" value="1"/>
</dbReference>
<comment type="caution">
    <text evidence="5">The sequence shown here is derived from an EMBL/GenBank/DDBJ whole genome shotgun (WGS) entry which is preliminary data.</text>
</comment>
<dbReference type="InterPro" id="IPR038657">
    <property type="entry name" value="Ribosomal_bL19_sf"/>
</dbReference>
<keyword evidence="3" id="KW-0687">Ribonucleoprotein</keyword>
<gene>
    <name evidence="5" type="ORF">AC579_6524</name>
</gene>
<dbReference type="GO" id="GO:0003735">
    <property type="term" value="F:structural constituent of ribosome"/>
    <property type="evidence" value="ECO:0007669"/>
    <property type="project" value="InterPro"/>
</dbReference>
<comment type="similarity">
    <text evidence="1">Belongs to the bacterial ribosomal protein bL19 family.</text>
</comment>
<evidence type="ECO:0000256" key="2">
    <source>
        <dbReference type="ARBA" id="ARBA00022980"/>
    </source>
</evidence>
<dbReference type="Gene3D" id="2.30.30.790">
    <property type="match status" value="1"/>
</dbReference>
<dbReference type="SUPFAM" id="SSF50104">
    <property type="entry name" value="Translation proteins SH3-like domain"/>
    <property type="match status" value="1"/>
</dbReference>
<dbReference type="InterPro" id="IPR001857">
    <property type="entry name" value="Ribosomal_bL19"/>
</dbReference>
<keyword evidence="2" id="KW-0689">Ribosomal protein</keyword>
<dbReference type="Proteomes" id="UP000073492">
    <property type="component" value="Unassembled WGS sequence"/>
</dbReference>
<evidence type="ECO:0000256" key="3">
    <source>
        <dbReference type="ARBA" id="ARBA00023274"/>
    </source>
</evidence>
<evidence type="ECO:0000256" key="4">
    <source>
        <dbReference type="SAM" id="MobiDB-lite"/>
    </source>
</evidence>
<evidence type="ECO:0000256" key="1">
    <source>
        <dbReference type="ARBA" id="ARBA00005781"/>
    </source>
</evidence>
<dbReference type="GO" id="GO:0005762">
    <property type="term" value="C:mitochondrial large ribosomal subunit"/>
    <property type="evidence" value="ECO:0007669"/>
    <property type="project" value="TreeGrafter"/>
</dbReference>
<dbReference type="FunFam" id="2.30.30.790:FF:000007">
    <property type="entry name" value="Mitochondrial ribosomal protein, putative"/>
    <property type="match status" value="1"/>
</dbReference>
<dbReference type="EMBL" id="LFZO01000449">
    <property type="protein sequence ID" value="KXT08417.1"/>
    <property type="molecule type" value="Genomic_DNA"/>
</dbReference>
<sequence>MHPTPPPPNMATSLQPARPLAGLKQALRQCRAERQRFRAYATAPITEARRLPLYPSLTPKASSHAYNEPAKGFRPSQATKQNRFDDGLRKIPTVPPPRSTLKLCKDPVKVIYNDQLKVLDPTGTRTRLFSKQNPERVQPGDIILVRTKNGDDFSGVCLVVRQRNSPIDTAILLRNHLTKIGVEMWFKVYSPNVEGIEIVQRKEKRARRAKLYYMRQPRHDIGSVENIVRAYQRAKAGGNLRGRDAKGSKANSHAKNIKSKKSKK</sequence>
<keyword evidence="6" id="KW-1185">Reference proteome</keyword>
<name>A0A139I167_9PEZI</name>
<evidence type="ECO:0000313" key="6">
    <source>
        <dbReference type="Proteomes" id="UP000073492"/>
    </source>
</evidence>